<gene>
    <name evidence="1" type="ORF">AHOG_02025</name>
</gene>
<name>A0A221VWY8_9PSEU</name>
<reference evidence="1 2" key="1">
    <citation type="submission" date="2017-07" db="EMBL/GenBank/DDBJ databases">
        <title>Complete genome sequence of Actinoalloteichus hoggarensis DSM 45943, type strain of Actinoalloteichus hoggarensis.</title>
        <authorList>
            <person name="Ruckert C."/>
            <person name="Nouioui I."/>
            <person name="Willmese J."/>
            <person name="van Wezel G."/>
            <person name="Klenk H.-P."/>
            <person name="Kalinowski J."/>
            <person name="Zotchev S.B."/>
        </authorList>
    </citation>
    <scope>NUCLEOTIDE SEQUENCE [LARGE SCALE GENOMIC DNA]</scope>
    <source>
        <strain evidence="1 2">DSM 45943</strain>
    </source>
</reference>
<dbReference type="Proteomes" id="UP000204221">
    <property type="component" value="Chromosome"/>
</dbReference>
<proteinExistence type="predicted"/>
<evidence type="ECO:0000313" key="1">
    <source>
        <dbReference type="EMBL" id="ASO18069.1"/>
    </source>
</evidence>
<dbReference type="AlphaFoldDB" id="A0A221VWY8"/>
<organism evidence="1 2">
    <name type="scientific">Actinoalloteichus hoggarensis</name>
    <dbReference type="NCBI Taxonomy" id="1470176"/>
    <lineage>
        <taxon>Bacteria</taxon>
        <taxon>Bacillati</taxon>
        <taxon>Actinomycetota</taxon>
        <taxon>Actinomycetes</taxon>
        <taxon>Pseudonocardiales</taxon>
        <taxon>Pseudonocardiaceae</taxon>
        <taxon>Actinoalloteichus</taxon>
    </lineage>
</organism>
<evidence type="ECO:0000313" key="2">
    <source>
        <dbReference type="Proteomes" id="UP000204221"/>
    </source>
</evidence>
<keyword evidence="2" id="KW-1185">Reference proteome</keyword>
<dbReference type="EMBL" id="CP022521">
    <property type="protein sequence ID" value="ASO18069.1"/>
    <property type="molecule type" value="Genomic_DNA"/>
</dbReference>
<dbReference type="KEGG" id="ahg:AHOG_02025"/>
<accession>A0A221VWY8</accession>
<sequence length="63" mass="7399">MKPWMRLREGETEQERNGRLTRTCCWCGRQDTDFPASDAHEMRCESRPGIHRPQVDHTGSEEP</sequence>
<protein>
    <submittedName>
        <fullName evidence="1">Uncharacterized protein</fullName>
    </submittedName>
</protein>